<dbReference type="GO" id="GO:0000976">
    <property type="term" value="F:transcription cis-regulatory region binding"/>
    <property type="evidence" value="ECO:0007669"/>
    <property type="project" value="TreeGrafter"/>
</dbReference>
<evidence type="ECO:0000256" key="3">
    <source>
        <dbReference type="ARBA" id="ARBA00023163"/>
    </source>
</evidence>
<feature type="DNA-binding region" description="H-T-H motif" evidence="4">
    <location>
        <begin position="37"/>
        <end position="56"/>
    </location>
</feature>
<dbReference type="RefSeq" id="WP_092881356.1">
    <property type="nucleotide sequence ID" value="NZ_FOOI01000002.1"/>
</dbReference>
<evidence type="ECO:0000313" key="6">
    <source>
        <dbReference type="EMBL" id="NYH81428.1"/>
    </source>
</evidence>
<evidence type="ECO:0000313" key="9">
    <source>
        <dbReference type="Proteomes" id="UP000533017"/>
    </source>
</evidence>
<feature type="domain" description="HTH tetR-type" evidence="5">
    <location>
        <begin position="14"/>
        <end position="74"/>
    </location>
</feature>
<organism evidence="7 8">
    <name type="scientific">Actinopolymorpha cephalotaxi</name>
    <dbReference type="NCBI Taxonomy" id="504797"/>
    <lineage>
        <taxon>Bacteria</taxon>
        <taxon>Bacillati</taxon>
        <taxon>Actinomycetota</taxon>
        <taxon>Actinomycetes</taxon>
        <taxon>Propionibacteriales</taxon>
        <taxon>Actinopolymorphaceae</taxon>
        <taxon>Actinopolymorpha</taxon>
    </lineage>
</organism>
<keyword evidence="2 4" id="KW-0238">DNA-binding</keyword>
<evidence type="ECO:0000256" key="1">
    <source>
        <dbReference type="ARBA" id="ARBA00023015"/>
    </source>
</evidence>
<dbReference type="Gene3D" id="1.10.357.10">
    <property type="entry name" value="Tetracycline Repressor, domain 2"/>
    <property type="match status" value="1"/>
</dbReference>
<reference evidence="7 8" key="1">
    <citation type="submission" date="2016-10" db="EMBL/GenBank/DDBJ databases">
        <authorList>
            <person name="de Groot N.N."/>
        </authorList>
    </citation>
    <scope>NUCLEOTIDE SEQUENCE [LARGE SCALE GENOMIC DNA]</scope>
    <source>
        <strain evidence="7 8">CPCC 202808</strain>
    </source>
</reference>
<keyword evidence="1" id="KW-0805">Transcription regulation</keyword>
<dbReference type="InterPro" id="IPR009057">
    <property type="entry name" value="Homeodomain-like_sf"/>
</dbReference>
<dbReference type="Proteomes" id="UP000533017">
    <property type="component" value="Unassembled WGS sequence"/>
</dbReference>
<name>A0A1I2LYI5_9ACTN</name>
<dbReference type="STRING" id="504797.SAMN05421678_102288"/>
<dbReference type="PANTHER" id="PTHR30055:SF234">
    <property type="entry name" value="HTH-TYPE TRANSCRIPTIONAL REGULATOR BETI"/>
    <property type="match status" value="1"/>
</dbReference>
<dbReference type="InterPro" id="IPR001647">
    <property type="entry name" value="HTH_TetR"/>
</dbReference>
<evidence type="ECO:0000256" key="4">
    <source>
        <dbReference type="PROSITE-ProRule" id="PRU00335"/>
    </source>
</evidence>
<dbReference type="AlphaFoldDB" id="A0A1I2LYI5"/>
<proteinExistence type="predicted"/>
<reference evidence="6 9" key="2">
    <citation type="submission" date="2020-07" db="EMBL/GenBank/DDBJ databases">
        <title>Sequencing the genomes of 1000 actinobacteria strains.</title>
        <authorList>
            <person name="Klenk H.-P."/>
        </authorList>
    </citation>
    <scope>NUCLEOTIDE SEQUENCE [LARGE SCALE GENOMIC DNA]</scope>
    <source>
        <strain evidence="6 9">DSM 45117</strain>
    </source>
</reference>
<sequence length="222" mass="23852">MTGTRVDGRSVLREQRRDAILASTRELAMTSGPGGFTVDEVAASAGVSRRTVFNHFPTFEGLLVAVCEQVLAQVADQLLRAIDANLASLPVDSARHVAALDGLCAALRDTDLPTAMTTIVGIVGEDHDEQPRGQAISQAALDHVGQRLVSQVQAHVPDIDAVVLGLTVAFLMNGIGVIARRWVQEYAAKVTPASRRAWRGYMTRLTDQLAGGYRDSIQRGPR</sequence>
<dbReference type="SUPFAM" id="SSF46689">
    <property type="entry name" value="Homeodomain-like"/>
    <property type="match status" value="1"/>
</dbReference>
<dbReference type="OrthoDB" id="8688418at2"/>
<dbReference type="EMBL" id="FOOI01000002">
    <property type="protein sequence ID" value="SFF82091.1"/>
    <property type="molecule type" value="Genomic_DNA"/>
</dbReference>
<dbReference type="InterPro" id="IPR050109">
    <property type="entry name" value="HTH-type_TetR-like_transc_reg"/>
</dbReference>
<keyword evidence="9" id="KW-1185">Reference proteome</keyword>
<dbReference type="Proteomes" id="UP000199052">
    <property type="component" value="Unassembled WGS sequence"/>
</dbReference>
<dbReference type="EMBL" id="JACBZA010000001">
    <property type="protein sequence ID" value="NYH81428.1"/>
    <property type="molecule type" value="Genomic_DNA"/>
</dbReference>
<evidence type="ECO:0000256" key="2">
    <source>
        <dbReference type="ARBA" id="ARBA00023125"/>
    </source>
</evidence>
<evidence type="ECO:0000313" key="7">
    <source>
        <dbReference type="EMBL" id="SFF82091.1"/>
    </source>
</evidence>
<evidence type="ECO:0000313" key="8">
    <source>
        <dbReference type="Proteomes" id="UP000199052"/>
    </source>
</evidence>
<dbReference type="PANTHER" id="PTHR30055">
    <property type="entry name" value="HTH-TYPE TRANSCRIPTIONAL REGULATOR RUTR"/>
    <property type="match status" value="1"/>
</dbReference>
<evidence type="ECO:0000259" key="5">
    <source>
        <dbReference type="PROSITE" id="PS50977"/>
    </source>
</evidence>
<gene>
    <name evidence="6" type="ORF">FHR37_000279</name>
    <name evidence="7" type="ORF">SAMN05421678_102288</name>
</gene>
<keyword evidence="3" id="KW-0804">Transcription</keyword>
<protein>
    <submittedName>
        <fullName evidence="6">AcrR family transcriptional regulator</fullName>
    </submittedName>
    <submittedName>
        <fullName evidence="7">DNA-binding transcriptional regulator, AcrR family</fullName>
    </submittedName>
</protein>
<accession>A0A1I2LYI5</accession>
<dbReference type="Pfam" id="PF00440">
    <property type="entry name" value="TetR_N"/>
    <property type="match status" value="1"/>
</dbReference>
<dbReference type="PROSITE" id="PS50977">
    <property type="entry name" value="HTH_TETR_2"/>
    <property type="match status" value="1"/>
</dbReference>
<dbReference type="GO" id="GO:0003700">
    <property type="term" value="F:DNA-binding transcription factor activity"/>
    <property type="evidence" value="ECO:0007669"/>
    <property type="project" value="TreeGrafter"/>
</dbReference>